<organism evidence="2 3">
    <name type="scientific">Roseiflexus castenholzii (strain DSM 13941 / HLO8)</name>
    <dbReference type="NCBI Taxonomy" id="383372"/>
    <lineage>
        <taxon>Bacteria</taxon>
        <taxon>Bacillati</taxon>
        <taxon>Chloroflexota</taxon>
        <taxon>Chloroflexia</taxon>
        <taxon>Chloroflexales</taxon>
        <taxon>Roseiflexineae</taxon>
        <taxon>Roseiflexaceae</taxon>
        <taxon>Roseiflexus</taxon>
    </lineage>
</organism>
<feature type="transmembrane region" description="Helical" evidence="1">
    <location>
        <begin position="297"/>
        <end position="318"/>
    </location>
</feature>
<feature type="transmembrane region" description="Helical" evidence="1">
    <location>
        <begin position="483"/>
        <end position="500"/>
    </location>
</feature>
<evidence type="ECO:0000313" key="3">
    <source>
        <dbReference type="Proteomes" id="UP000000263"/>
    </source>
</evidence>
<feature type="transmembrane region" description="Helical" evidence="1">
    <location>
        <begin position="543"/>
        <end position="562"/>
    </location>
</feature>
<dbReference type="KEGG" id="rca:Rcas_1618"/>
<feature type="transmembrane region" description="Helical" evidence="1">
    <location>
        <begin position="338"/>
        <end position="355"/>
    </location>
</feature>
<feature type="transmembrane region" description="Helical" evidence="1">
    <location>
        <begin position="414"/>
        <end position="438"/>
    </location>
</feature>
<name>A7NJP0_ROSCS</name>
<feature type="transmembrane region" description="Helical" evidence="1">
    <location>
        <begin position="665"/>
        <end position="684"/>
    </location>
</feature>
<reference evidence="2 3" key="1">
    <citation type="submission" date="2007-08" db="EMBL/GenBank/DDBJ databases">
        <title>Complete sequence of Roseiflexus castenholzii DSM 13941.</title>
        <authorList>
            <consortium name="US DOE Joint Genome Institute"/>
            <person name="Copeland A."/>
            <person name="Lucas S."/>
            <person name="Lapidus A."/>
            <person name="Barry K."/>
            <person name="Glavina del Rio T."/>
            <person name="Dalin E."/>
            <person name="Tice H."/>
            <person name="Pitluck S."/>
            <person name="Thompson L.S."/>
            <person name="Brettin T."/>
            <person name="Bruce D."/>
            <person name="Detter J.C."/>
            <person name="Han C."/>
            <person name="Tapia R."/>
            <person name="Schmutz J."/>
            <person name="Larimer F."/>
            <person name="Land M."/>
            <person name="Hauser L."/>
            <person name="Kyrpides N."/>
            <person name="Mikhailova N."/>
            <person name="Bryant D.A."/>
            <person name="Hanada S."/>
            <person name="Tsukatani Y."/>
            <person name="Richardson P."/>
        </authorList>
    </citation>
    <scope>NUCLEOTIDE SEQUENCE [LARGE SCALE GENOMIC DNA]</scope>
    <source>
        <strain evidence="3">DSM 13941 / HLO8</strain>
    </source>
</reference>
<keyword evidence="1" id="KW-0812">Transmembrane</keyword>
<proteinExistence type="predicted"/>
<dbReference type="EMBL" id="CP000804">
    <property type="protein sequence ID" value="ABU57710.1"/>
    <property type="molecule type" value="Genomic_DNA"/>
</dbReference>
<feature type="transmembrane region" description="Helical" evidence="1">
    <location>
        <begin position="191"/>
        <end position="208"/>
    </location>
</feature>
<feature type="transmembrane region" description="Helical" evidence="1">
    <location>
        <begin position="727"/>
        <end position="749"/>
    </location>
</feature>
<feature type="transmembrane region" description="Helical" evidence="1">
    <location>
        <begin position="25"/>
        <end position="45"/>
    </location>
</feature>
<evidence type="ECO:0000313" key="2">
    <source>
        <dbReference type="EMBL" id="ABU57710.1"/>
    </source>
</evidence>
<feature type="transmembrane region" description="Helical" evidence="1">
    <location>
        <begin position="574"/>
        <end position="594"/>
    </location>
</feature>
<dbReference type="Proteomes" id="UP000000263">
    <property type="component" value="Chromosome"/>
</dbReference>
<accession>A7NJP0</accession>
<feature type="transmembrane region" description="Helical" evidence="1">
    <location>
        <begin position="459"/>
        <end position="477"/>
    </location>
</feature>
<dbReference type="eggNOG" id="COG1287">
    <property type="taxonomic scope" value="Bacteria"/>
</dbReference>
<gene>
    <name evidence="2" type="ordered locus">Rcas_1618</name>
</gene>
<feature type="transmembrane region" description="Helical" evidence="1">
    <location>
        <begin position="267"/>
        <end position="285"/>
    </location>
</feature>
<keyword evidence="1" id="KW-1133">Transmembrane helix</keyword>
<protein>
    <recommendedName>
        <fullName evidence="4">Glycosyltransferase RgtA/B/C/D-like domain-containing protein</fullName>
    </recommendedName>
</protein>
<feature type="transmembrane region" description="Helical" evidence="1">
    <location>
        <begin position="636"/>
        <end position="653"/>
    </location>
</feature>
<feature type="transmembrane region" description="Helical" evidence="1">
    <location>
        <begin position="241"/>
        <end position="260"/>
    </location>
</feature>
<feature type="transmembrane region" description="Helical" evidence="1">
    <location>
        <begin position="521"/>
        <end position="537"/>
    </location>
</feature>
<sequence>MRIPTLSASFGAEATLLLTTLRDGALWRMLVLFALLLTLAAQLPLHYAIDVGREDGIGSDLPLVRGMFPPEEAAVGLFRWTTERAVVRLPGVGQRSLAATIRVLAVNDEVATRGARELELWSFDQRLALLPVRPAGAIYHLLIPPPADWSGDYQFEIRSATVTPTGDRRAVGTPLTTVTVFAGAGPALPPWRSILGWFGAGLALWVALRRSGFDPKTTQALMMPLLALAATGAWLDPPRFAFGAMPALIALTIGWALVMLLRAAPQALRLTGLALLVISVALWLIDWRGPTLDLGWANIHLRAVAGLVALASLAAAAIRPACASIAARLGIAVPASHWRWLLLIVVVVFATRYGGKIYPDSMPGDIGFHANRFVDVASGRVFLVSRNRGVDFPYPPAFYLILAPFTLLDIDRRALLHLGAALLDAISPLLVYTLAAALHRRRGNGSAYCASDCSFSTPLVAAALYGLAPAGYLTTWWNFSTHIFTQFAHLLLMTILVVAWKPARSEDALSAHHLPLHQRRRTILFVTLVVVQILVYLGHFGFWMNMSLLGGFGLATLAVLALRRRHGALQALAFYGAAFVTAQIVTTLFFYSAYATMFAQQLATATTGGLTGLAGRAPAPFEVLWRTLWDAGLRQHYGFFPLALIPAGITWLMNGAATQPDRRRVTAVVLALGTIIVAGGFAALPFFSGSTLSTRWLMFSAWLVAVGAAAGAAMLWRQGWAGRITTLAAGGYVVWVTASMWLAALLWRIRPPEPF</sequence>
<feature type="transmembrane region" description="Helical" evidence="1">
    <location>
        <begin position="696"/>
        <end position="715"/>
    </location>
</feature>
<dbReference type="HOGENOM" id="CLU_416675_0_0_0"/>
<evidence type="ECO:0000256" key="1">
    <source>
        <dbReference type="SAM" id="Phobius"/>
    </source>
</evidence>
<keyword evidence="3" id="KW-1185">Reference proteome</keyword>
<evidence type="ECO:0008006" key="4">
    <source>
        <dbReference type="Google" id="ProtNLM"/>
    </source>
</evidence>
<dbReference type="AlphaFoldDB" id="A7NJP0"/>
<keyword evidence="1" id="KW-0472">Membrane</keyword>
<dbReference type="RefSeq" id="WP_012120138.1">
    <property type="nucleotide sequence ID" value="NC_009767.1"/>
</dbReference>
<dbReference type="OrthoDB" id="137068at2"/>
<dbReference type="STRING" id="383372.Rcas_1618"/>